<keyword evidence="2" id="KW-1185">Reference proteome</keyword>
<dbReference type="Proteomes" id="UP001281147">
    <property type="component" value="Unassembled WGS sequence"/>
</dbReference>
<evidence type="ECO:0000313" key="1">
    <source>
        <dbReference type="EMBL" id="KAK3699760.1"/>
    </source>
</evidence>
<name>A0ACC3MPE6_9PEZI</name>
<organism evidence="1 2">
    <name type="scientific">Vermiconidia calcicola</name>
    <dbReference type="NCBI Taxonomy" id="1690605"/>
    <lineage>
        <taxon>Eukaryota</taxon>
        <taxon>Fungi</taxon>
        <taxon>Dikarya</taxon>
        <taxon>Ascomycota</taxon>
        <taxon>Pezizomycotina</taxon>
        <taxon>Dothideomycetes</taxon>
        <taxon>Dothideomycetidae</taxon>
        <taxon>Mycosphaerellales</taxon>
        <taxon>Extremaceae</taxon>
        <taxon>Vermiconidia</taxon>
    </lineage>
</organism>
<protein>
    <submittedName>
        <fullName evidence="1">Uncharacterized protein</fullName>
    </submittedName>
</protein>
<proteinExistence type="predicted"/>
<reference evidence="1" key="1">
    <citation type="submission" date="2023-07" db="EMBL/GenBank/DDBJ databases">
        <title>Black Yeasts Isolated from many extreme environments.</title>
        <authorList>
            <person name="Coleine C."/>
            <person name="Stajich J.E."/>
            <person name="Selbmann L."/>
        </authorList>
    </citation>
    <scope>NUCLEOTIDE SEQUENCE</scope>
    <source>
        <strain evidence="1">CCFEE 5714</strain>
    </source>
</reference>
<evidence type="ECO:0000313" key="2">
    <source>
        <dbReference type="Proteomes" id="UP001281147"/>
    </source>
</evidence>
<comment type="caution">
    <text evidence="1">The sequence shown here is derived from an EMBL/GenBank/DDBJ whole genome shotgun (WGS) entry which is preliminary data.</text>
</comment>
<accession>A0ACC3MPE6</accession>
<dbReference type="EMBL" id="JAUTXU010000193">
    <property type="protein sequence ID" value="KAK3699760.1"/>
    <property type="molecule type" value="Genomic_DNA"/>
</dbReference>
<sequence length="173" mass="19686">MHAPHAYELLTMLQRRATKDRNAEGDKRGNVSLSIMRGERLGYLARHCLYHATEEGPTSSYEVEEGIREKLDELFKGLHTEPTSFSGRDLFTIINCSRVFFTIIKRKESTRQALKAATQKRLEDTIFPQGFRGLLCEVEGGQYTRKPRTAALENIIRDAADTARLDTLEVIVN</sequence>
<gene>
    <name evidence="1" type="ORF">LTR37_016269</name>
</gene>